<evidence type="ECO:0000256" key="1">
    <source>
        <dbReference type="SAM" id="MobiDB-lite"/>
    </source>
</evidence>
<proteinExistence type="predicted"/>
<organism evidence="3 4">
    <name type="scientific">Alternaria atra</name>
    <dbReference type="NCBI Taxonomy" id="119953"/>
    <lineage>
        <taxon>Eukaryota</taxon>
        <taxon>Fungi</taxon>
        <taxon>Dikarya</taxon>
        <taxon>Ascomycota</taxon>
        <taxon>Pezizomycotina</taxon>
        <taxon>Dothideomycetes</taxon>
        <taxon>Pleosporomycetidae</taxon>
        <taxon>Pleosporales</taxon>
        <taxon>Pleosporineae</taxon>
        <taxon>Pleosporaceae</taxon>
        <taxon>Alternaria</taxon>
        <taxon>Alternaria sect. Ulocladioides</taxon>
    </lineage>
</organism>
<evidence type="ECO:0000313" key="3">
    <source>
        <dbReference type="EMBL" id="CAG5184882.1"/>
    </source>
</evidence>
<feature type="region of interest" description="Disordered" evidence="1">
    <location>
        <begin position="287"/>
        <end position="341"/>
    </location>
</feature>
<name>A0A8J2ING6_9PLEO</name>
<feature type="signal peptide" evidence="2">
    <location>
        <begin position="1"/>
        <end position="19"/>
    </location>
</feature>
<dbReference type="EMBL" id="CAJRGZ010000030">
    <property type="protein sequence ID" value="CAG5184882.1"/>
    <property type="molecule type" value="Genomic_DNA"/>
</dbReference>
<dbReference type="GeneID" id="67011367"/>
<dbReference type="AlphaFoldDB" id="A0A8J2ING6"/>
<keyword evidence="4" id="KW-1185">Reference proteome</keyword>
<reference evidence="3" key="1">
    <citation type="submission" date="2021-05" db="EMBL/GenBank/DDBJ databases">
        <authorList>
            <person name="Stam R."/>
        </authorList>
    </citation>
    <scope>NUCLEOTIDE SEQUENCE</scope>
    <source>
        <strain evidence="3">CS162</strain>
    </source>
</reference>
<feature type="chain" id="PRO_5035269355" evidence="2">
    <location>
        <begin position="20"/>
        <end position="513"/>
    </location>
</feature>
<evidence type="ECO:0000256" key="2">
    <source>
        <dbReference type="SAM" id="SignalP"/>
    </source>
</evidence>
<dbReference type="OrthoDB" id="3801082at2759"/>
<accession>A0A8J2ING6</accession>
<gene>
    <name evidence="3" type="ORF">ALTATR162_LOCUS11129</name>
</gene>
<comment type="caution">
    <text evidence="3">The sequence shown here is derived from an EMBL/GenBank/DDBJ whole genome shotgun (WGS) entry which is preliminary data.</text>
</comment>
<evidence type="ECO:0000313" key="4">
    <source>
        <dbReference type="Proteomes" id="UP000676310"/>
    </source>
</evidence>
<feature type="compositionally biased region" description="Low complexity" evidence="1">
    <location>
        <begin position="103"/>
        <end position="117"/>
    </location>
</feature>
<keyword evidence="2" id="KW-0732">Signal</keyword>
<sequence>MAIFSIILLLAAYSTSIIAGPVPQAHRRQLFTSYTNTTSTIFSTSEQKTAEAETAIIVEPIQQTVVTSIAPAITFVNPDGKPLVTQDPQTIFSTSFITPSPLPTTEESSSAVATPSVTPSPVPTPIESISVPISSVIGSSAFSSSVDAVDNKTASETSQQVPMFTYSPIEEETSTSLATPTAPATSAIPASTTGGLPGFTHPAAAPSNLPSANTTTGSTIASASSMIESVIQASSSSPMVNSTSLALPVPTSSGSPTAALPSETASDAIDVTSRIIVTQYTTIYATSQPPQTPAQESAMPTEAQESAPLASPTSEVASASMPSPSNAPAEVSPHANTNTRTQPDIRNTCLFSFSRTDHIQFGGHIVFNCKFVFGSSRANTHNTRIIVFNVGYFRAYTYINRIVVFRYTNHVEYPGKLSTAITVSLIHGTTSRSVFTAFLLFLHCVTSRSNCIDIRRRADTTDNNNGDAVFCITRTRAGALVDNIGRSADHHADTTESSIYSNCYCDCDGEGDG</sequence>
<feature type="compositionally biased region" description="Low complexity" evidence="1">
    <location>
        <begin position="317"/>
        <end position="329"/>
    </location>
</feature>
<protein>
    <submittedName>
        <fullName evidence="3">Uncharacterized protein</fullName>
    </submittedName>
</protein>
<feature type="region of interest" description="Disordered" evidence="1">
    <location>
        <begin position="97"/>
        <end position="121"/>
    </location>
</feature>
<dbReference type="Proteomes" id="UP000676310">
    <property type="component" value="Unassembled WGS sequence"/>
</dbReference>
<dbReference type="RefSeq" id="XP_043174706.1">
    <property type="nucleotide sequence ID" value="XM_043318771.1"/>
</dbReference>